<feature type="coiled-coil region" evidence="1">
    <location>
        <begin position="364"/>
        <end position="391"/>
    </location>
</feature>
<evidence type="ECO:0000313" key="4">
    <source>
        <dbReference type="EMBL" id="PTM58869.1"/>
    </source>
</evidence>
<dbReference type="Pfam" id="PF14258">
    <property type="entry name" value="DUF4350"/>
    <property type="match status" value="1"/>
</dbReference>
<keyword evidence="2" id="KW-0812">Transmembrane</keyword>
<proteinExistence type="predicted"/>
<evidence type="ECO:0000313" key="5">
    <source>
        <dbReference type="Proteomes" id="UP000241639"/>
    </source>
</evidence>
<dbReference type="EMBL" id="PZZP01000001">
    <property type="protein sequence ID" value="PTM58869.1"/>
    <property type="molecule type" value="Genomic_DNA"/>
</dbReference>
<organism evidence="4 5">
    <name type="scientific">Desmospora activa DSM 45169</name>
    <dbReference type="NCBI Taxonomy" id="1121389"/>
    <lineage>
        <taxon>Bacteria</taxon>
        <taxon>Bacillati</taxon>
        <taxon>Bacillota</taxon>
        <taxon>Bacilli</taxon>
        <taxon>Bacillales</taxon>
        <taxon>Thermoactinomycetaceae</taxon>
        <taxon>Desmospora</taxon>
    </lineage>
</organism>
<feature type="domain" description="DUF4350" evidence="3">
    <location>
        <begin position="37"/>
        <end position="211"/>
    </location>
</feature>
<keyword evidence="1" id="KW-0175">Coiled coil</keyword>
<dbReference type="RefSeq" id="WP_170105251.1">
    <property type="nucleotide sequence ID" value="NZ_PZZP01000001.1"/>
</dbReference>
<keyword evidence="5" id="KW-1185">Reference proteome</keyword>
<dbReference type="InterPro" id="IPR025646">
    <property type="entry name" value="DUF4350"/>
</dbReference>
<reference evidence="4 5" key="1">
    <citation type="submission" date="2018-04" db="EMBL/GenBank/DDBJ databases">
        <title>Genomic Encyclopedia of Archaeal and Bacterial Type Strains, Phase II (KMG-II): from individual species to whole genera.</title>
        <authorList>
            <person name="Goeker M."/>
        </authorList>
    </citation>
    <scope>NUCLEOTIDE SEQUENCE [LARGE SCALE GENOMIC DNA]</scope>
    <source>
        <strain evidence="4 5">DSM 45169</strain>
    </source>
</reference>
<keyword evidence="2" id="KW-1133">Transmembrane helix</keyword>
<evidence type="ECO:0000259" key="3">
    <source>
        <dbReference type="Pfam" id="PF14258"/>
    </source>
</evidence>
<dbReference type="AlphaFoldDB" id="A0A2T4ZAF6"/>
<name>A0A2T4ZAF6_9BACL</name>
<evidence type="ECO:0000256" key="1">
    <source>
        <dbReference type="SAM" id="Coils"/>
    </source>
</evidence>
<comment type="caution">
    <text evidence="4">The sequence shown here is derived from an EMBL/GenBank/DDBJ whole genome shotgun (WGS) entry which is preliminary data.</text>
</comment>
<gene>
    <name evidence="4" type="ORF">C8J48_1465</name>
</gene>
<accession>A0A2T4ZAF6</accession>
<dbReference type="Proteomes" id="UP000241639">
    <property type="component" value="Unassembled WGS sequence"/>
</dbReference>
<protein>
    <submittedName>
        <fullName evidence="4">Uncharacterized protein DUF4350</fullName>
    </submittedName>
</protein>
<sequence>MKPGKIGLIVVLIALLAAGTLFLSSWLPAEEPRYSSTNAQSDGTKALYLLLQERNVPVARWRDSWEQLPHSNGHVLFLLEPDRWIYTEKDKESLLEWVESGNTLVLLSHPLDTLASQLGFSAIDGIRDASMPMEVSDEVWLQDMKELYFPRDRRLRNETELDQVWRDQNDSARIGRLTSGQGNIYYIPEPALWTNAYIEQGDNLALALYLTSLTEGEGKVWFDESLRDQRWNPSFLMDEAEEPPAYSDLIPTGAGWLLLQGVFLFILWLYLKGKRFAAPRWETVREVRRGEECVYAMGSLYQWANLNKEALAIQQRALFRETATLLGLSRRADAEEISERVSVLVDPALAERYRLLQQVVNRSVKLTGKELVKWSREIQDLREEMKQWKTKPLTRHKSQPGPNK</sequence>
<evidence type="ECO:0000256" key="2">
    <source>
        <dbReference type="SAM" id="Phobius"/>
    </source>
</evidence>
<keyword evidence="2" id="KW-0472">Membrane</keyword>
<feature type="transmembrane region" description="Helical" evidence="2">
    <location>
        <begin position="253"/>
        <end position="271"/>
    </location>
</feature>